<evidence type="ECO:0000256" key="3">
    <source>
        <dbReference type="ARBA" id="ARBA00023274"/>
    </source>
</evidence>
<evidence type="ECO:0000256" key="1">
    <source>
        <dbReference type="ARBA" id="ARBA00007116"/>
    </source>
</evidence>
<evidence type="ECO:0000313" key="5">
    <source>
        <dbReference type="EMBL" id="KAL3505923.1"/>
    </source>
</evidence>
<keyword evidence="6" id="KW-1185">Reference proteome</keyword>
<dbReference type="CDD" id="cd00432">
    <property type="entry name" value="Ribosomal_L18_L5e"/>
    <property type="match status" value="1"/>
</dbReference>
<feature type="compositionally biased region" description="Basic and acidic residues" evidence="4">
    <location>
        <begin position="172"/>
        <end position="188"/>
    </location>
</feature>
<evidence type="ECO:0008006" key="7">
    <source>
        <dbReference type="Google" id="ProtNLM"/>
    </source>
</evidence>
<dbReference type="GO" id="GO:0005840">
    <property type="term" value="C:ribosome"/>
    <property type="evidence" value="ECO:0007669"/>
    <property type="project" value="UniProtKB-KW"/>
</dbReference>
<dbReference type="PANTHER" id="PTHR12899:SF7">
    <property type="entry name" value="EXPRESSED PROTEIN"/>
    <property type="match status" value="1"/>
</dbReference>
<protein>
    <recommendedName>
        <fullName evidence="7">Ribosomal protein L18</fullName>
    </recommendedName>
</protein>
<dbReference type="AlphaFoldDB" id="A0ABD2YK28"/>
<name>A0ABD2YK28_9GENT</name>
<evidence type="ECO:0000256" key="4">
    <source>
        <dbReference type="SAM" id="MobiDB-lite"/>
    </source>
</evidence>
<dbReference type="EMBL" id="JBJUIK010000013">
    <property type="protein sequence ID" value="KAL3505923.1"/>
    <property type="molecule type" value="Genomic_DNA"/>
</dbReference>
<keyword evidence="2" id="KW-0689">Ribosomal protein</keyword>
<sequence>MIFLLRRVTISRSLTNPCKFLWAYSGMSSRTSTTIPAKEAELVHFPAEKGDSFGNYNTRFHLSPLFSESSRDNLKDCKIEIVDNETWQVSSGLVEAWKGNSEVGWEKKALDSEEEEDSCNGVVNYMPPNKEDPDFDEIEDMRIRGNLFYKLDKDSKEYEEYKFDFHRKKSSKNKDDQKEKTPKKEKQNHNVGSGIGNDSTKVKDELKNIKKKKLSCNSVLVEERFRGVDKNEDLIPGIHEMGCDFAGKKLRAPTFNQLTAPYHEPFCLDIYVSKGSVRAGIIHRATSKVVVVAHSISKDMKFELGSSTKSRNACAAVGEVLAQRALADDIHNVVYTPRKGEKLEGKLQIVLQSIIDQGVNIKVKIKQRKVRKGGLFPPKPQE</sequence>
<dbReference type="GO" id="GO:1990904">
    <property type="term" value="C:ribonucleoprotein complex"/>
    <property type="evidence" value="ECO:0007669"/>
    <property type="project" value="UniProtKB-KW"/>
</dbReference>
<dbReference type="InterPro" id="IPR005484">
    <property type="entry name" value="Ribosomal_uL18_bac/plant/anim"/>
</dbReference>
<evidence type="ECO:0000256" key="2">
    <source>
        <dbReference type="ARBA" id="ARBA00022980"/>
    </source>
</evidence>
<proteinExistence type="inferred from homology"/>
<comment type="similarity">
    <text evidence="1">Belongs to the universal ribosomal protein uL18 family.</text>
</comment>
<feature type="region of interest" description="Disordered" evidence="4">
    <location>
        <begin position="117"/>
        <end position="137"/>
    </location>
</feature>
<gene>
    <name evidence="5" type="ORF">ACH5RR_031305</name>
</gene>
<dbReference type="Proteomes" id="UP001630127">
    <property type="component" value="Unassembled WGS sequence"/>
</dbReference>
<dbReference type="PANTHER" id="PTHR12899">
    <property type="entry name" value="39S RIBOSOMAL PROTEIN L18, MITOCHONDRIAL"/>
    <property type="match status" value="1"/>
</dbReference>
<evidence type="ECO:0000313" key="6">
    <source>
        <dbReference type="Proteomes" id="UP001630127"/>
    </source>
</evidence>
<feature type="region of interest" description="Disordered" evidence="4">
    <location>
        <begin position="169"/>
        <end position="202"/>
    </location>
</feature>
<organism evidence="5 6">
    <name type="scientific">Cinchona calisaya</name>
    <dbReference type="NCBI Taxonomy" id="153742"/>
    <lineage>
        <taxon>Eukaryota</taxon>
        <taxon>Viridiplantae</taxon>
        <taxon>Streptophyta</taxon>
        <taxon>Embryophyta</taxon>
        <taxon>Tracheophyta</taxon>
        <taxon>Spermatophyta</taxon>
        <taxon>Magnoliopsida</taxon>
        <taxon>eudicotyledons</taxon>
        <taxon>Gunneridae</taxon>
        <taxon>Pentapetalae</taxon>
        <taxon>asterids</taxon>
        <taxon>lamiids</taxon>
        <taxon>Gentianales</taxon>
        <taxon>Rubiaceae</taxon>
        <taxon>Cinchonoideae</taxon>
        <taxon>Cinchoneae</taxon>
        <taxon>Cinchona</taxon>
    </lineage>
</organism>
<keyword evidence="3" id="KW-0687">Ribonucleoprotein</keyword>
<dbReference type="SUPFAM" id="SSF53137">
    <property type="entry name" value="Translational machinery components"/>
    <property type="match status" value="1"/>
</dbReference>
<accession>A0ABD2YK28</accession>
<dbReference type="Pfam" id="PF00861">
    <property type="entry name" value="Ribosomal_L18p"/>
    <property type="match status" value="1"/>
</dbReference>
<dbReference type="Gene3D" id="3.30.420.100">
    <property type="match status" value="1"/>
</dbReference>
<dbReference type="InterPro" id="IPR057268">
    <property type="entry name" value="Ribosomal_L18"/>
</dbReference>
<reference evidence="5 6" key="1">
    <citation type="submission" date="2024-11" db="EMBL/GenBank/DDBJ databases">
        <title>A near-complete genome assembly of Cinchona calisaya.</title>
        <authorList>
            <person name="Lian D.C."/>
            <person name="Zhao X.W."/>
            <person name="Wei L."/>
        </authorList>
    </citation>
    <scope>NUCLEOTIDE SEQUENCE [LARGE SCALE GENOMIC DNA]</scope>
    <source>
        <tissue evidence="5">Nenye</tissue>
    </source>
</reference>
<comment type="caution">
    <text evidence="5">The sequence shown here is derived from an EMBL/GenBank/DDBJ whole genome shotgun (WGS) entry which is preliminary data.</text>
</comment>